<evidence type="ECO:0000313" key="2">
    <source>
        <dbReference type="Proteomes" id="UP000299102"/>
    </source>
</evidence>
<dbReference type="AlphaFoldDB" id="A0A4C1UXU1"/>
<dbReference type="EMBL" id="BGZK01000244">
    <property type="protein sequence ID" value="GBP31278.1"/>
    <property type="molecule type" value="Genomic_DNA"/>
</dbReference>
<sequence length="81" mass="9235">MSALRSLLYNLAVYRRSESDPLRAICADHKREPPNVQSIQRNAIHHTIICTCPNSLRYVCRARGFTLFFADARSKVQALMA</sequence>
<name>A0A4C1UXU1_EUMVA</name>
<proteinExistence type="predicted"/>
<evidence type="ECO:0000313" key="1">
    <source>
        <dbReference type="EMBL" id="GBP31278.1"/>
    </source>
</evidence>
<dbReference type="Proteomes" id="UP000299102">
    <property type="component" value="Unassembled WGS sequence"/>
</dbReference>
<comment type="caution">
    <text evidence="1">The sequence shown here is derived from an EMBL/GenBank/DDBJ whole genome shotgun (WGS) entry which is preliminary data.</text>
</comment>
<gene>
    <name evidence="1" type="ORF">EVAR_31402_1</name>
</gene>
<reference evidence="1 2" key="1">
    <citation type="journal article" date="2019" name="Commun. Biol.">
        <title>The bagworm genome reveals a unique fibroin gene that provides high tensile strength.</title>
        <authorList>
            <person name="Kono N."/>
            <person name="Nakamura H."/>
            <person name="Ohtoshi R."/>
            <person name="Tomita M."/>
            <person name="Numata K."/>
            <person name="Arakawa K."/>
        </authorList>
    </citation>
    <scope>NUCLEOTIDE SEQUENCE [LARGE SCALE GENOMIC DNA]</scope>
</reference>
<accession>A0A4C1UXU1</accession>
<keyword evidence="2" id="KW-1185">Reference proteome</keyword>
<organism evidence="1 2">
    <name type="scientific">Eumeta variegata</name>
    <name type="common">Bagworm moth</name>
    <name type="synonym">Eumeta japonica</name>
    <dbReference type="NCBI Taxonomy" id="151549"/>
    <lineage>
        <taxon>Eukaryota</taxon>
        <taxon>Metazoa</taxon>
        <taxon>Ecdysozoa</taxon>
        <taxon>Arthropoda</taxon>
        <taxon>Hexapoda</taxon>
        <taxon>Insecta</taxon>
        <taxon>Pterygota</taxon>
        <taxon>Neoptera</taxon>
        <taxon>Endopterygota</taxon>
        <taxon>Lepidoptera</taxon>
        <taxon>Glossata</taxon>
        <taxon>Ditrysia</taxon>
        <taxon>Tineoidea</taxon>
        <taxon>Psychidae</taxon>
        <taxon>Oiketicinae</taxon>
        <taxon>Eumeta</taxon>
    </lineage>
</organism>
<protein>
    <submittedName>
        <fullName evidence="1">Uncharacterized protein</fullName>
    </submittedName>
</protein>